<dbReference type="EMBL" id="CP028136">
    <property type="protein sequence ID" value="AVR45442.1"/>
    <property type="molecule type" value="Genomic_DNA"/>
</dbReference>
<dbReference type="InterPro" id="IPR006680">
    <property type="entry name" value="Amidohydro-rel"/>
</dbReference>
<organism evidence="2 3">
    <name type="scientific">Christiangramia fulva</name>
    <dbReference type="NCBI Taxonomy" id="2126553"/>
    <lineage>
        <taxon>Bacteria</taxon>
        <taxon>Pseudomonadati</taxon>
        <taxon>Bacteroidota</taxon>
        <taxon>Flavobacteriia</taxon>
        <taxon>Flavobacteriales</taxon>
        <taxon>Flavobacteriaceae</taxon>
        <taxon>Christiangramia</taxon>
    </lineage>
</organism>
<gene>
    <name evidence="2" type="ORF">C7S20_09255</name>
</gene>
<dbReference type="RefSeq" id="WP_107012220.1">
    <property type="nucleotide sequence ID" value="NZ_CP028136.1"/>
</dbReference>
<dbReference type="SUPFAM" id="SSF51338">
    <property type="entry name" value="Composite domain of metallo-dependent hydrolases"/>
    <property type="match status" value="1"/>
</dbReference>
<proteinExistence type="predicted"/>
<keyword evidence="3" id="KW-1185">Reference proteome</keyword>
<name>A0A2R3Z5E9_9FLAO</name>
<dbReference type="InterPro" id="IPR051781">
    <property type="entry name" value="Metallo-dep_Hydrolase"/>
</dbReference>
<dbReference type="AlphaFoldDB" id="A0A2R3Z5E9"/>
<evidence type="ECO:0000313" key="3">
    <source>
        <dbReference type="Proteomes" id="UP000241507"/>
    </source>
</evidence>
<dbReference type="Gene3D" id="1.20.58.520">
    <property type="entry name" value="Amidohydrolase"/>
    <property type="match status" value="1"/>
</dbReference>
<evidence type="ECO:0000259" key="1">
    <source>
        <dbReference type="Pfam" id="PF01979"/>
    </source>
</evidence>
<dbReference type="Gene3D" id="3.40.50.10910">
    <property type="entry name" value="Amidohydrolase"/>
    <property type="match status" value="1"/>
</dbReference>
<dbReference type="InterPro" id="IPR032466">
    <property type="entry name" value="Metal_Hydrolase"/>
</dbReference>
<dbReference type="OrthoDB" id="9815657at2"/>
<dbReference type="GO" id="GO:0016810">
    <property type="term" value="F:hydrolase activity, acting on carbon-nitrogen (but not peptide) bonds"/>
    <property type="evidence" value="ECO:0007669"/>
    <property type="project" value="InterPro"/>
</dbReference>
<dbReference type="SUPFAM" id="SSF51556">
    <property type="entry name" value="Metallo-dependent hydrolases"/>
    <property type="match status" value="1"/>
</dbReference>
<dbReference type="Proteomes" id="UP000241507">
    <property type="component" value="Chromosome"/>
</dbReference>
<dbReference type="PANTHER" id="PTHR43135">
    <property type="entry name" value="ALPHA-D-RIBOSE 1-METHYLPHOSPHONATE 5-TRIPHOSPHATE DIPHOSPHATASE"/>
    <property type="match status" value="1"/>
</dbReference>
<dbReference type="KEGG" id="grs:C7S20_09255"/>
<dbReference type="Gene3D" id="3.30.110.90">
    <property type="entry name" value="Amidohydrolase"/>
    <property type="match status" value="2"/>
</dbReference>
<feature type="domain" description="Amidohydrolase-related" evidence="1">
    <location>
        <begin position="86"/>
        <end position="448"/>
    </location>
</feature>
<dbReference type="InterPro" id="IPR011059">
    <property type="entry name" value="Metal-dep_hydrolase_composite"/>
</dbReference>
<accession>A0A2R3Z5E9</accession>
<dbReference type="Gene3D" id="2.30.40.10">
    <property type="entry name" value="Urease, subunit C, domain 1"/>
    <property type="match status" value="2"/>
</dbReference>
<dbReference type="PANTHER" id="PTHR43135:SF3">
    <property type="entry name" value="ALPHA-D-RIBOSE 1-METHYLPHOSPHONATE 5-TRIPHOSPHATE DIPHOSPHATASE"/>
    <property type="match status" value="1"/>
</dbReference>
<dbReference type="Pfam" id="PF01979">
    <property type="entry name" value="Amidohydro_1"/>
    <property type="match status" value="1"/>
</dbReference>
<protein>
    <recommendedName>
        <fullName evidence="1">Amidohydrolase-related domain-containing protein</fullName>
    </recommendedName>
</protein>
<reference evidence="3" key="1">
    <citation type="submission" date="2018-03" db="EMBL/GenBank/DDBJ databases">
        <title>Gramella fulva sp. nov., isolated from a dry surface of tidal flat.</title>
        <authorList>
            <person name="Hwang S.H."/>
            <person name="Hwang W.M."/>
            <person name="Kang K."/>
            <person name="Ahn T.-Y."/>
        </authorList>
    </citation>
    <scope>NUCLEOTIDE SEQUENCE [LARGE SCALE GENOMIC DNA]</scope>
    <source>
        <strain evidence="3">SH35</strain>
    </source>
</reference>
<sequence>MNIFSCKIIILIISFSTFLTKAQESHPSRLKALVNYKIITLKDEQVQKDKIILLKNGKIFKFISEKEFDEYQIADSLIIDGHGQFLMPSFSEMHAHLQPKNPFHKQYLKDFLGYGITRIRVMAGNENLLAWRDSISEGLLMGPELKVAGPLIDGTPPLWGKAHDGPVVDEVNKVDSVVRMQKSQGYDFIKLYERLPADVYFAFLKAAEKYDIKVAAHIPLALLSKPVIKKVFNKKSPSFEHLKNFGPFVTCSEIQKVEAPDDYNYYGTELCKDPDAFKVKQVVYQIKANNIWICPTSVLWKNSSHKEVIENLIETEAFARMDRALKNWWLSSKDSGQRNIPMDELSSVFLEEMARQKVKVLAGTDFPNPFLIPGLSLHQEMQNLVKHGFSNLEALRAATIYPAQYWEEIVGTDYFNSGGDANFVILKKNPLKDIRNTLSIEKVIFKGKFFQPKTLFTS</sequence>
<evidence type="ECO:0000313" key="2">
    <source>
        <dbReference type="EMBL" id="AVR45442.1"/>
    </source>
</evidence>